<reference evidence="2" key="1">
    <citation type="submission" date="2019-11" db="EMBL/GenBank/DDBJ databases">
        <authorList>
            <person name="Feng L."/>
        </authorList>
    </citation>
    <scope>NUCLEOTIDE SEQUENCE</scope>
    <source>
        <strain evidence="2">PclaraLFYP37</strain>
    </source>
</reference>
<evidence type="ECO:0000313" key="2">
    <source>
        <dbReference type="EMBL" id="VYU44973.1"/>
    </source>
</evidence>
<evidence type="ECO:0008006" key="3">
    <source>
        <dbReference type="Google" id="ProtNLM"/>
    </source>
</evidence>
<feature type="transmembrane region" description="Helical" evidence="1">
    <location>
        <begin position="48"/>
        <end position="66"/>
    </location>
</feature>
<accession>A0A6N3EZ05</accession>
<name>A0A6N3EZ05_9BACT</name>
<organism evidence="2">
    <name type="scientific">Paraprevotella clara</name>
    <dbReference type="NCBI Taxonomy" id="454154"/>
    <lineage>
        <taxon>Bacteria</taxon>
        <taxon>Pseudomonadati</taxon>
        <taxon>Bacteroidota</taxon>
        <taxon>Bacteroidia</taxon>
        <taxon>Bacteroidales</taxon>
        <taxon>Prevotellaceae</taxon>
        <taxon>Paraprevotella</taxon>
    </lineage>
</organism>
<keyword evidence="1" id="KW-1133">Transmembrane helix</keyword>
<dbReference type="AlphaFoldDB" id="A0A6N3EZ05"/>
<evidence type="ECO:0000256" key="1">
    <source>
        <dbReference type="SAM" id="Phobius"/>
    </source>
</evidence>
<sequence>MEDKWLNEWQKKLDGYEVTPPDGLWDGINKALEERRLSVASSRGRRTVWLRLAGIAAALAIVVPLGRNVCRPVFTSLVENRIQTEDILPEPSDVFWAKVRRVKKESYRGKPFGKDTVTCCDRPIVSEEGQEILTEERKELVAEREKTVSEDTLEYMEKAYPDGIDRHIKWVANVGKVKNESSHLLAISLFASNTPGKSVMNHGNGGVALMGAIPSWEHPETMGYGKYPVAGIKSAHPYVDDFVPMKHKQPVRFGVSVCYALNERFGIESGLSYTYLSSSLSSSGEDYSYKVRQSLQYVGIPLNFKASLWKKRWMDLYLSAGGMAEKCVDGDSETDYMWRGRIKSSTHKAVREKPWQCSVNASAGMQFNLSSVVGLYVEPGVSYYFDNGSSVSNIYKEKPLNFNLEFGLRFSLGL</sequence>
<protein>
    <recommendedName>
        <fullName evidence="3">Outer membrane protein beta-barrel domain-containing protein</fullName>
    </recommendedName>
</protein>
<keyword evidence="1" id="KW-0472">Membrane</keyword>
<gene>
    <name evidence="2" type="ORF">PCLFYP37_02942</name>
</gene>
<dbReference type="RefSeq" id="WP_412443273.1">
    <property type="nucleotide sequence ID" value="NZ_CACRUT010000016.1"/>
</dbReference>
<dbReference type="InterPro" id="IPR011250">
    <property type="entry name" value="OMP/PagP_B-barrel"/>
</dbReference>
<dbReference type="EMBL" id="CACRUT010000016">
    <property type="protein sequence ID" value="VYU44973.1"/>
    <property type="molecule type" value="Genomic_DNA"/>
</dbReference>
<keyword evidence="1" id="KW-0812">Transmembrane</keyword>
<dbReference type="SUPFAM" id="SSF56925">
    <property type="entry name" value="OMPA-like"/>
    <property type="match status" value="1"/>
</dbReference>
<proteinExistence type="predicted"/>